<protein>
    <submittedName>
        <fullName evidence="2">FkbM family methyltransferase</fullName>
    </submittedName>
</protein>
<dbReference type="GO" id="GO:0032259">
    <property type="term" value="P:methylation"/>
    <property type="evidence" value="ECO:0007669"/>
    <property type="project" value="UniProtKB-KW"/>
</dbReference>
<gene>
    <name evidence="2" type="ORF">JIN84_02120</name>
</gene>
<keyword evidence="2" id="KW-0489">Methyltransferase</keyword>
<evidence type="ECO:0000313" key="3">
    <source>
        <dbReference type="Proteomes" id="UP000600139"/>
    </source>
</evidence>
<reference evidence="2" key="1">
    <citation type="submission" date="2021-01" db="EMBL/GenBank/DDBJ databases">
        <title>Modified the classification status of verrucomicrobia.</title>
        <authorList>
            <person name="Feng X."/>
        </authorList>
    </citation>
    <scope>NUCLEOTIDE SEQUENCE</scope>
    <source>
        <strain evidence="2">JCM 18052</strain>
    </source>
</reference>
<name>A0A934R321_9BACT</name>
<keyword evidence="3" id="KW-1185">Reference proteome</keyword>
<dbReference type="EMBL" id="JAENIK010000004">
    <property type="protein sequence ID" value="MBK1814390.1"/>
    <property type="molecule type" value="Genomic_DNA"/>
</dbReference>
<accession>A0A934R321</accession>
<dbReference type="RefSeq" id="WP_200349356.1">
    <property type="nucleotide sequence ID" value="NZ_BAABHZ010000010.1"/>
</dbReference>
<evidence type="ECO:0000313" key="2">
    <source>
        <dbReference type="EMBL" id="MBK1814390.1"/>
    </source>
</evidence>
<dbReference type="InterPro" id="IPR029063">
    <property type="entry name" value="SAM-dependent_MTases_sf"/>
</dbReference>
<dbReference type="NCBIfam" id="TIGR01444">
    <property type="entry name" value="fkbM_fam"/>
    <property type="match status" value="1"/>
</dbReference>
<dbReference type="AlphaFoldDB" id="A0A934R321"/>
<dbReference type="SUPFAM" id="SSF53335">
    <property type="entry name" value="S-adenosyl-L-methionine-dependent methyltransferases"/>
    <property type="match status" value="1"/>
</dbReference>
<feature type="domain" description="Methyltransferase FkbM" evidence="1">
    <location>
        <begin position="75"/>
        <end position="226"/>
    </location>
</feature>
<dbReference type="Pfam" id="PF05050">
    <property type="entry name" value="Methyltransf_21"/>
    <property type="match status" value="1"/>
</dbReference>
<evidence type="ECO:0000259" key="1">
    <source>
        <dbReference type="Pfam" id="PF05050"/>
    </source>
</evidence>
<dbReference type="GO" id="GO:0008168">
    <property type="term" value="F:methyltransferase activity"/>
    <property type="evidence" value="ECO:0007669"/>
    <property type="project" value="UniProtKB-KW"/>
</dbReference>
<sequence>MFDILWVKREYDSPLYGWLWSLTNKTYRTEGLEFGLPFQFMPMGFRSRFFFDCYELPERKLIRRHLAKDDRVLELGACVGVVSCMTNRLLSDPGAHLVVEANPRLIPILESNRATNACKFMIEHCLVSKTMDGTFFLQDFIVSGSANLATGKEVSVPVYSNDDLCAKHDFRPNVLIMDIEGGEIDFVSENEHRLPDFRLLIIEMHPFIVGADRIESCRSALRRMGFALKETEGLVEAWINERATASGTGRI</sequence>
<organism evidence="2 3">
    <name type="scientific">Luteolibacter yonseiensis</name>
    <dbReference type="NCBI Taxonomy" id="1144680"/>
    <lineage>
        <taxon>Bacteria</taxon>
        <taxon>Pseudomonadati</taxon>
        <taxon>Verrucomicrobiota</taxon>
        <taxon>Verrucomicrobiia</taxon>
        <taxon>Verrucomicrobiales</taxon>
        <taxon>Verrucomicrobiaceae</taxon>
        <taxon>Luteolibacter</taxon>
    </lineage>
</organism>
<keyword evidence="2" id="KW-0808">Transferase</keyword>
<dbReference type="Gene3D" id="3.40.50.150">
    <property type="entry name" value="Vaccinia Virus protein VP39"/>
    <property type="match status" value="1"/>
</dbReference>
<dbReference type="InterPro" id="IPR006342">
    <property type="entry name" value="FkbM_mtfrase"/>
</dbReference>
<proteinExistence type="predicted"/>
<comment type="caution">
    <text evidence="2">The sequence shown here is derived from an EMBL/GenBank/DDBJ whole genome shotgun (WGS) entry which is preliminary data.</text>
</comment>
<dbReference type="Proteomes" id="UP000600139">
    <property type="component" value="Unassembled WGS sequence"/>
</dbReference>